<keyword evidence="3" id="KW-0812">Transmembrane</keyword>
<sequence length="234" mass="26243">MAEQEPPQHCNPAPLPLPPPFETYIVQVPKDQIYRIPPPENASLVEHYRSQVRQHRQNRCPCFRYLKRLALPVFLPLILLTAAIIIFFAIVNPTTPTFAVNSFSVKDVSKSKTEYDFSVRIINPSNRVSLSYAGGGLAVASHAGKEFATGSTPRFFQPHGNMTDLKLLLRSTKSPTKGSNKPLWIKLRIEFTVGAKIGQLELRRMRLDVKCDVKVSGLDKKVRISSQDCNSNLS</sequence>
<feature type="transmembrane region" description="Helical" evidence="3">
    <location>
        <begin position="69"/>
        <end position="91"/>
    </location>
</feature>
<dbReference type="Proteomes" id="UP000734854">
    <property type="component" value="Unassembled WGS sequence"/>
</dbReference>
<dbReference type="PANTHER" id="PTHR31234">
    <property type="entry name" value="LATE EMBRYOGENESIS ABUNDANT (LEA) HYDROXYPROLINE-RICH GLYCOPROTEIN FAMILY"/>
    <property type="match status" value="1"/>
</dbReference>
<dbReference type="GO" id="GO:0005886">
    <property type="term" value="C:plasma membrane"/>
    <property type="evidence" value="ECO:0007669"/>
    <property type="project" value="TreeGrafter"/>
</dbReference>
<name>A0A8J5LQ19_ZINOF</name>
<proteinExistence type="predicted"/>
<evidence type="ECO:0000313" key="4">
    <source>
        <dbReference type="EMBL" id="KAG6529220.1"/>
    </source>
</evidence>
<dbReference type="AlphaFoldDB" id="A0A8J5LQ19"/>
<evidence type="ECO:0000313" key="5">
    <source>
        <dbReference type="Proteomes" id="UP000734854"/>
    </source>
</evidence>
<evidence type="ECO:0008006" key="6">
    <source>
        <dbReference type="Google" id="ProtNLM"/>
    </source>
</evidence>
<keyword evidence="3" id="KW-1133">Transmembrane helix</keyword>
<dbReference type="InterPro" id="IPR044839">
    <property type="entry name" value="NDR1-like"/>
</dbReference>
<keyword evidence="2 3" id="KW-0472">Membrane</keyword>
<organism evidence="4 5">
    <name type="scientific">Zingiber officinale</name>
    <name type="common">Ginger</name>
    <name type="synonym">Amomum zingiber</name>
    <dbReference type="NCBI Taxonomy" id="94328"/>
    <lineage>
        <taxon>Eukaryota</taxon>
        <taxon>Viridiplantae</taxon>
        <taxon>Streptophyta</taxon>
        <taxon>Embryophyta</taxon>
        <taxon>Tracheophyta</taxon>
        <taxon>Spermatophyta</taxon>
        <taxon>Magnoliopsida</taxon>
        <taxon>Liliopsida</taxon>
        <taxon>Zingiberales</taxon>
        <taxon>Zingiberaceae</taxon>
        <taxon>Zingiber</taxon>
    </lineage>
</organism>
<protein>
    <recommendedName>
        <fullName evidence="6">Late embryogenesis abundant protein LEA-2 subgroup domain-containing protein</fullName>
    </recommendedName>
</protein>
<gene>
    <name evidence="4" type="ORF">ZIOFF_011416</name>
</gene>
<comment type="subcellular location">
    <subcellularLocation>
        <location evidence="1">Membrane</location>
    </subcellularLocation>
</comment>
<evidence type="ECO:0000256" key="3">
    <source>
        <dbReference type="SAM" id="Phobius"/>
    </source>
</evidence>
<dbReference type="EMBL" id="JACMSC010000003">
    <property type="protein sequence ID" value="KAG6529220.1"/>
    <property type="molecule type" value="Genomic_DNA"/>
</dbReference>
<keyword evidence="5" id="KW-1185">Reference proteome</keyword>
<dbReference type="PANTHER" id="PTHR31234:SF68">
    <property type="entry name" value="EXPRESSED PROTEIN"/>
    <property type="match status" value="1"/>
</dbReference>
<evidence type="ECO:0000256" key="2">
    <source>
        <dbReference type="ARBA" id="ARBA00023136"/>
    </source>
</evidence>
<dbReference type="OrthoDB" id="996955at2759"/>
<reference evidence="4 5" key="1">
    <citation type="submission" date="2020-08" db="EMBL/GenBank/DDBJ databases">
        <title>Plant Genome Project.</title>
        <authorList>
            <person name="Zhang R.-G."/>
        </authorList>
    </citation>
    <scope>NUCLEOTIDE SEQUENCE [LARGE SCALE GENOMIC DNA]</scope>
    <source>
        <tissue evidence="4">Rhizome</tissue>
    </source>
</reference>
<accession>A0A8J5LQ19</accession>
<dbReference type="GO" id="GO:0098542">
    <property type="term" value="P:defense response to other organism"/>
    <property type="evidence" value="ECO:0007669"/>
    <property type="project" value="InterPro"/>
</dbReference>
<comment type="caution">
    <text evidence="4">The sequence shown here is derived from an EMBL/GenBank/DDBJ whole genome shotgun (WGS) entry which is preliminary data.</text>
</comment>
<evidence type="ECO:0000256" key="1">
    <source>
        <dbReference type="ARBA" id="ARBA00004370"/>
    </source>
</evidence>